<evidence type="ECO:0000256" key="5">
    <source>
        <dbReference type="ARBA" id="ARBA00022598"/>
    </source>
</evidence>
<comment type="subunit">
    <text evidence="3 13">Acetyl-CoA carboxylase is a heterohexamer of biotin carboxyl carrier protein, biotin carboxylase and the two subunits of carboxyl transferase in a 2:2 complex.</text>
</comment>
<proteinExistence type="predicted"/>
<comment type="pathway">
    <text evidence="2 13">Lipid metabolism; malonyl-CoA biosynthesis; malonyl-CoA from acetyl-CoA: step 1/1.</text>
</comment>
<dbReference type="eggNOG" id="COG0439">
    <property type="taxonomic scope" value="Bacteria"/>
</dbReference>
<dbReference type="InterPro" id="IPR016185">
    <property type="entry name" value="PreATP-grasp_dom_sf"/>
</dbReference>
<dbReference type="OrthoDB" id="9807469at2"/>
<comment type="catalytic activity">
    <reaction evidence="11 13">
        <text>N(6)-biotinyl-L-lysyl-[protein] + hydrogencarbonate + ATP = N(6)-carboxybiotinyl-L-lysyl-[protein] + ADP + phosphate + H(+)</text>
        <dbReference type="Rhea" id="RHEA:13501"/>
        <dbReference type="Rhea" id="RHEA-COMP:10505"/>
        <dbReference type="Rhea" id="RHEA-COMP:10506"/>
        <dbReference type="ChEBI" id="CHEBI:15378"/>
        <dbReference type="ChEBI" id="CHEBI:17544"/>
        <dbReference type="ChEBI" id="CHEBI:30616"/>
        <dbReference type="ChEBI" id="CHEBI:43474"/>
        <dbReference type="ChEBI" id="CHEBI:83144"/>
        <dbReference type="ChEBI" id="CHEBI:83145"/>
        <dbReference type="ChEBI" id="CHEBI:456216"/>
        <dbReference type="EC" id="6.3.4.14"/>
    </reaction>
</comment>
<dbReference type="Proteomes" id="UP000183028">
    <property type="component" value="Unassembled WGS sequence"/>
</dbReference>
<dbReference type="InterPro" id="IPR011761">
    <property type="entry name" value="ATP-grasp"/>
</dbReference>
<evidence type="ECO:0000256" key="13">
    <source>
        <dbReference type="RuleBase" id="RU365063"/>
    </source>
</evidence>
<dbReference type="PROSITE" id="PS00867">
    <property type="entry name" value="CPSASE_2"/>
    <property type="match status" value="1"/>
</dbReference>
<dbReference type="GO" id="GO:0006633">
    <property type="term" value="P:fatty acid biosynthetic process"/>
    <property type="evidence" value="ECO:0007669"/>
    <property type="project" value="UniProtKB-KW"/>
</dbReference>
<evidence type="ECO:0000313" key="17">
    <source>
        <dbReference type="Proteomes" id="UP000183028"/>
    </source>
</evidence>
<evidence type="ECO:0000256" key="10">
    <source>
        <dbReference type="ARBA" id="ARBA00023267"/>
    </source>
</evidence>
<dbReference type="GO" id="GO:0004075">
    <property type="term" value="F:biotin carboxylase activity"/>
    <property type="evidence" value="ECO:0007669"/>
    <property type="project" value="UniProtKB-EC"/>
</dbReference>
<dbReference type="PANTHER" id="PTHR48095">
    <property type="entry name" value="PYRUVATE CARBOXYLASE SUBUNIT A"/>
    <property type="match status" value="1"/>
</dbReference>
<dbReference type="InterPro" id="IPR011054">
    <property type="entry name" value="Rudment_hybrid_motif"/>
</dbReference>
<dbReference type="InterPro" id="IPR051602">
    <property type="entry name" value="ACC_Biotin_Carboxylase"/>
</dbReference>
<dbReference type="PROSITE" id="PS50979">
    <property type="entry name" value="BC"/>
    <property type="match status" value="1"/>
</dbReference>
<dbReference type="Pfam" id="PF02786">
    <property type="entry name" value="CPSase_L_D2"/>
    <property type="match status" value="1"/>
</dbReference>
<comment type="function">
    <text evidence="1 13">This protein is a component of the acetyl coenzyme A carboxylase complex; first, biotin carboxylase catalyzes the carboxylation of the carrier protein and then the transcarboxylase transfers the carboxyl group to form malonyl-CoA.</text>
</comment>
<evidence type="ECO:0000313" key="16">
    <source>
        <dbReference type="EMBL" id="SEI61379.1"/>
    </source>
</evidence>
<dbReference type="SUPFAM" id="SSF56059">
    <property type="entry name" value="Glutathione synthetase ATP-binding domain-like"/>
    <property type="match status" value="1"/>
</dbReference>
<accession>A0A1H6S0E6</accession>
<dbReference type="InterPro" id="IPR005481">
    <property type="entry name" value="BC-like_N"/>
</dbReference>
<evidence type="ECO:0000256" key="3">
    <source>
        <dbReference type="ARBA" id="ARBA00011750"/>
    </source>
</evidence>
<evidence type="ECO:0000256" key="1">
    <source>
        <dbReference type="ARBA" id="ARBA00003761"/>
    </source>
</evidence>
<dbReference type="FunFam" id="3.40.50.20:FF:000010">
    <property type="entry name" value="Propionyl-CoA carboxylase subunit alpha"/>
    <property type="match status" value="1"/>
</dbReference>
<evidence type="ECO:0000256" key="12">
    <source>
        <dbReference type="PROSITE-ProRule" id="PRU00409"/>
    </source>
</evidence>
<name>A0A1H6S0E6_9FIRM</name>
<dbReference type="SUPFAM" id="SSF52440">
    <property type="entry name" value="PreATP-grasp domain"/>
    <property type="match status" value="1"/>
</dbReference>
<evidence type="ECO:0000256" key="7">
    <source>
        <dbReference type="ARBA" id="ARBA00022741"/>
    </source>
</evidence>
<dbReference type="NCBIfam" id="NF006367">
    <property type="entry name" value="PRK08591.1"/>
    <property type="match status" value="1"/>
</dbReference>
<feature type="domain" description="ATP-grasp" evidence="14">
    <location>
        <begin position="120"/>
        <end position="317"/>
    </location>
</feature>
<reference evidence="17" key="1">
    <citation type="submission" date="2016-10" db="EMBL/GenBank/DDBJ databases">
        <authorList>
            <person name="Varghese N."/>
        </authorList>
    </citation>
    <scope>NUCLEOTIDE SEQUENCE [LARGE SCALE GENOMIC DNA]</scope>
    <source>
        <strain evidence="17">DSM 20406</strain>
    </source>
</reference>
<evidence type="ECO:0000256" key="6">
    <source>
        <dbReference type="ARBA" id="ARBA00022723"/>
    </source>
</evidence>
<gene>
    <name evidence="16" type="ORF">SAMN04487834_101232</name>
</gene>
<dbReference type="PROSITE" id="PS50975">
    <property type="entry name" value="ATP_GRASP"/>
    <property type="match status" value="1"/>
</dbReference>
<dbReference type="SUPFAM" id="SSF51246">
    <property type="entry name" value="Rudiment single hybrid motif"/>
    <property type="match status" value="1"/>
</dbReference>
<dbReference type="Pfam" id="PF00289">
    <property type="entry name" value="Biotin_carb_N"/>
    <property type="match status" value="1"/>
</dbReference>
<sequence>MFKKILIANRGEIALRIIRACKEMGIGSVAVYSTADKNALHAQLADEAICIGGERPHDSYLNMQAIIEAALKTGCEAIHPGYGFLSENSEFAKLVEACGLKFIGPSGDIIDAMGNKVEAREMMIKAQVPVVPGSREIIKSFEELEELVEEIGYPVLIKASAGGGGRGMRKAYHASELKEAYTTAKAEAKAAFGNDDMYCEKLIVNPKHVEFQILADHFGHVVYLGERDCSIQRRNQKMLEESPCKVLDEDLRQRMGEDAIKAAKCCGYTSAGTVEFVLDHEGHYYFIEMNTRIQVEHPVTEMVSGIDLIKEQIRIAQRLPLSFTQEDIKLNGYAIECRINAEDPQHDFAPQPGHIHTLHFPGGFNVRVDSHIYQDYDIPPYYDSMLAKLIVHAPTRLEAIKKMRSALSELVIDGVITNQKVLFYIMHQVDYVRGHFDTSFMEQHLKEMVEENG</sequence>
<keyword evidence="13" id="KW-0276">Fatty acid metabolism</keyword>
<dbReference type="SMART" id="SM00878">
    <property type="entry name" value="Biotin_carb_C"/>
    <property type="match status" value="1"/>
</dbReference>
<dbReference type="GO" id="GO:2001295">
    <property type="term" value="P:malonyl-CoA biosynthetic process"/>
    <property type="evidence" value="ECO:0007669"/>
    <property type="project" value="UniProtKB-UniPathway"/>
</dbReference>
<protein>
    <recommendedName>
        <fullName evidence="4 13">Biotin carboxylase</fullName>
        <ecNumber evidence="4 13">6.3.4.14</ecNumber>
    </recommendedName>
    <alternativeName>
        <fullName evidence="13">Acetyl-coenzyme A carboxylase biotin carboxylase subunit A</fullName>
    </alternativeName>
</protein>
<dbReference type="NCBIfam" id="TIGR00514">
    <property type="entry name" value="accC"/>
    <property type="match status" value="1"/>
</dbReference>
<dbReference type="GO" id="GO:0005524">
    <property type="term" value="F:ATP binding"/>
    <property type="evidence" value="ECO:0007669"/>
    <property type="project" value="UniProtKB-UniRule"/>
</dbReference>
<keyword evidence="5 13" id="KW-0436">Ligase</keyword>
<keyword evidence="13" id="KW-0444">Lipid biosynthesis</keyword>
<organism evidence="16 17">
    <name type="scientific">Sharpea azabuensis</name>
    <dbReference type="NCBI Taxonomy" id="322505"/>
    <lineage>
        <taxon>Bacteria</taxon>
        <taxon>Bacillati</taxon>
        <taxon>Bacillota</taxon>
        <taxon>Erysipelotrichia</taxon>
        <taxon>Erysipelotrichales</taxon>
        <taxon>Coprobacillaceae</taxon>
        <taxon>Sharpea</taxon>
    </lineage>
</organism>
<keyword evidence="10 13" id="KW-0092">Biotin</keyword>
<dbReference type="PANTHER" id="PTHR48095:SF2">
    <property type="entry name" value="BIOTIN CARBOXYLASE, CHLOROPLASTIC"/>
    <property type="match status" value="1"/>
</dbReference>
<evidence type="ECO:0000259" key="14">
    <source>
        <dbReference type="PROSITE" id="PS50975"/>
    </source>
</evidence>
<keyword evidence="8 12" id="KW-0067">ATP-binding</keyword>
<evidence type="ECO:0000256" key="9">
    <source>
        <dbReference type="ARBA" id="ARBA00022842"/>
    </source>
</evidence>
<keyword evidence="13" id="KW-0275">Fatty acid biosynthesis</keyword>
<dbReference type="EC" id="6.3.4.14" evidence="4 13"/>
<evidence type="ECO:0000256" key="4">
    <source>
        <dbReference type="ARBA" id="ARBA00013263"/>
    </source>
</evidence>
<dbReference type="Gene3D" id="3.30.470.20">
    <property type="entry name" value="ATP-grasp fold, B domain"/>
    <property type="match status" value="1"/>
</dbReference>
<feature type="domain" description="Biotin carboxylation" evidence="15">
    <location>
        <begin position="1"/>
        <end position="446"/>
    </location>
</feature>
<dbReference type="PROSITE" id="PS00866">
    <property type="entry name" value="CPSASE_1"/>
    <property type="match status" value="1"/>
</dbReference>
<dbReference type="AlphaFoldDB" id="A0A1H6S0E6"/>
<dbReference type="FunFam" id="3.30.1490.20:FF:000018">
    <property type="entry name" value="Biotin carboxylase"/>
    <property type="match status" value="1"/>
</dbReference>
<evidence type="ECO:0000256" key="2">
    <source>
        <dbReference type="ARBA" id="ARBA00004956"/>
    </source>
</evidence>
<keyword evidence="9" id="KW-0460">Magnesium</keyword>
<dbReference type="RefSeq" id="WP_074731580.1">
    <property type="nucleotide sequence ID" value="NZ_CADAIQ010000084.1"/>
</dbReference>
<dbReference type="InterPro" id="IPR011764">
    <property type="entry name" value="Biotin_carboxylation_dom"/>
</dbReference>
<dbReference type="EMBL" id="FNYK01000012">
    <property type="protein sequence ID" value="SEI61379.1"/>
    <property type="molecule type" value="Genomic_DNA"/>
</dbReference>
<dbReference type="STRING" id="322505.SAMN04487836_13012"/>
<dbReference type="GO" id="GO:0046872">
    <property type="term" value="F:metal ion binding"/>
    <property type="evidence" value="ECO:0007669"/>
    <property type="project" value="UniProtKB-KW"/>
</dbReference>
<dbReference type="UniPathway" id="UPA00655">
    <property type="reaction ID" value="UER00711"/>
</dbReference>
<keyword evidence="13" id="KW-0443">Lipid metabolism</keyword>
<evidence type="ECO:0000259" key="15">
    <source>
        <dbReference type="PROSITE" id="PS50979"/>
    </source>
</evidence>
<evidence type="ECO:0000256" key="8">
    <source>
        <dbReference type="ARBA" id="ARBA00022840"/>
    </source>
</evidence>
<keyword evidence="7 12" id="KW-0547">Nucleotide-binding</keyword>
<dbReference type="InterPro" id="IPR005482">
    <property type="entry name" value="Biotin_COase_C"/>
</dbReference>
<keyword evidence="17" id="KW-1185">Reference proteome</keyword>
<dbReference type="InterPro" id="IPR004549">
    <property type="entry name" value="Acetyl_CoA_COase_biotin_COase"/>
</dbReference>
<dbReference type="Pfam" id="PF02785">
    <property type="entry name" value="Biotin_carb_C"/>
    <property type="match status" value="1"/>
</dbReference>
<dbReference type="InterPro" id="IPR005479">
    <property type="entry name" value="CPAse_ATP-bd"/>
</dbReference>
<keyword evidence="6" id="KW-0479">Metal-binding</keyword>
<evidence type="ECO:0000256" key="11">
    <source>
        <dbReference type="ARBA" id="ARBA00048600"/>
    </source>
</evidence>